<dbReference type="InterPro" id="IPR008475">
    <property type="entry name" value="PLipase_C_C"/>
</dbReference>
<dbReference type="GO" id="GO:0034480">
    <property type="term" value="F:phosphatidylcholine phospholipase C activity"/>
    <property type="evidence" value="ECO:0007669"/>
    <property type="project" value="UniProtKB-EC"/>
</dbReference>
<dbReference type="EMBL" id="SMBT01000014">
    <property type="protein sequence ID" value="TCU82716.1"/>
    <property type="molecule type" value="Genomic_DNA"/>
</dbReference>
<evidence type="ECO:0000256" key="2">
    <source>
        <dbReference type="ARBA" id="ARBA00012018"/>
    </source>
</evidence>
<keyword evidence="3 6" id="KW-0378">Hydrolase</keyword>
<evidence type="ECO:0000256" key="3">
    <source>
        <dbReference type="ARBA" id="ARBA00022801"/>
    </source>
</evidence>
<evidence type="ECO:0000313" key="6">
    <source>
        <dbReference type="EMBL" id="STQ89798.1"/>
    </source>
</evidence>
<comment type="similarity">
    <text evidence="1">Belongs to the bacterial phospholipase C family.</text>
</comment>
<dbReference type="CDD" id="cd16014">
    <property type="entry name" value="PLC"/>
    <property type="match status" value="1"/>
</dbReference>
<dbReference type="Gene3D" id="3.40.720.10">
    <property type="entry name" value="Alkaline Phosphatase, subunit A"/>
    <property type="match status" value="1"/>
</dbReference>
<dbReference type="RefSeq" id="WP_115226205.1">
    <property type="nucleotide sequence ID" value="NZ_CAWOLO010000014.1"/>
</dbReference>
<evidence type="ECO:0000313" key="7">
    <source>
        <dbReference type="EMBL" id="TCU82716.1"/>
    </source>
</evidence>
<sequence length="685" mass="75759">MKAINRRNFLSLAAKTAGGATALSFIPPSIMKALAIPANSQTGTINDIEHVVILMQENRSFDHYFGTLHGVRGFGDKLPIPLPSGKSVWNQKDGTGKEMPPFHLDTRLTSAQRVPGTPHLMPDAQSAWAGGRMDEWPKFKTQYSMGYYRQEDLPFQFALANAFTICDSYHCSFHGGTNPNRLHLWTGMIDPSGKNGGPVINNDGESKTSPAEYSWTTYPERLEEAGVSWRIYQDANDNFGDNSVEGFANFRRAKPDSSLWRNGMSTWTMEQFATHAAGGTLPQVSWLVAPGKYSEHPGPSSPIQGAEYTQQVLNALTANPDTWSKTVLFVMFDENDGFFDHVPPPAAPAKNADGSYAGKSTVDTQLDYHTNGQIYGLGPRVPMYVISPWSKGGWVNSEVFDHTSVIKFLENRFGVFEPNISPWRRAVCGDLMSAFNFAAPNDTTVPPMPSTSQADTIVLNQSKLPKPAAPLVPVLPRQNQGTRPSRALPYELHTSGRSEAANGKMWLIFSNTGKATGVFHVYDQLHLDRGPRRYTVEPGKLLSDDWNTTGDQGLYDLWVLGPNGFHRHFKGNTNSQESNPEIRVCYDYVNGDVYLQLQNTGSKDAALTITANDYRTDGPWPVTIAPGANAEHSWPLYESSHWYDFSVTGSNGFVRRFAGRVETGKHSISDPTNAGTVMRYRKRAS</sequence>
<dbReference type="Proteomes" id="UP000255108">
    <property type="component" value="Unassembled WGS sequence"/>
</dbReference>
<dbReference type="EC" id="3.1.4.3" evidence="2"/>
<name>A0A377Q4W3_9NEIS</name>
<gene>
    <name evidence="6" type="primary">plcN_1</name>
    <name evidence="7" type="ORF">EV682_11495</name>
    <name evidence="6" type="ORF">NCTC11159_00841</name>
</gene>
<dbReference type="PANTHER" id="PTHR31956">
    <property type="entry name" value="NON-SPECIFIC PHOSPHOLIPASE C4-RELATED"/>
    <property type="match status" value="1"/>
</dbReference>
<dbReference type="NCBIfam" id="TIGR03396">
    <property type="entry name" value="PC_PLC"/>
    <property type="match status" value="1"/>
</dbReference>
<proteinExistence type="inferred from homology"/>
<evidence type="ECO:0000313" key="9">
    <source>
        <dbReference type="Proteomes" id="UP000295794"/>
    </source>
</evidence>
<feature type="domain" description="Bacterial phospholipase C C-terminal" evidence="5">
    <location>
        <begin position="484"/>
        <end position="572"/>
    </location>
</feature>
<dbReference type="AlphaFoldDB" id="A0A377Q4W3"/>
<dbReference type="PANTHER" id="PTHR31956:SF36">
    <property type="entry name" value="NON-HEMOLYTIC PHOSPHOLIPASE C"/>
    <property type="match status" value="1"/>
</dbReference>
<feature type="domain" description="Bacterial phospholipase C C-terminal" evidence="5">
    <location>
        <begin position="580"/>
        <end position="660"/>
    </location>
</feature>
<dbReference type="GO" id="GO:0016042">
    <property type="term" value="P:lipid catabolic process"/>
    <property type="evidence" value="ECO:0007669"/>
    <property type="project" value="InterPro"/>
</dbReference>
<feature type="region of interest" description="Disordered" evidence="4">
    <location>
        <begin position="469"/>
        <end position="488"/>
    </location>
</feature>
<organism evidence="6 8">
    <name type="scientific">Iodobacter fluviatilis</name>
    <dbReference type="NCBI Taxonomy" id="537"/>
    <lineage>
        <taxon>Bacteria</taxon>
        <taxon>Pseudomonadati</taxon>
        <taxon>Pseudomonadota</taxon>
        <taxon>Betaproteobacteria</taxon>
        <taxon>Neisseriales</taxon>
        <taxon>Chitinibacteraceae</taxon>
        <taxon>Iodobacter</taxon>
    </lineage>
</organism>
<evidence type="ECO:0000256" key="1">
    <source>
        <dbReference type="ARBA" id="ARBA00009717"/>
    </source>
</evidence>
<evidence type="ECO:0000259" key="5">
    <source>
        <dbReference type="Pfam" id="PF05506"/>
    </source>
</evidence>
<dbReference type="InterPro" id="IPR007312">
    <property type="entry name" value="Phosphoesterase"/>
</dbReference>
<dbReference type="Proteomes" id="UP000295794">
    <property type="component" value="Unassembled WGS sequence"/>
</dbReference>
<dbReference type="PROSITE" id="PS51318">
    <property type="entry name" value="TAT"/>
    <property type="match status" value="1"/>
</dbReference>
<protein>
    <recommendedName>
        <fullName evidence="2">phospholipase C</fullName>
        <ecNumber evidence="2">3.1.4.3</ecNumber>
    </recommendedName>
</protein>
<dbReference type="InterPro" id="IPR017850">
    <property type="entry name" value="Alkaline_phosphatase_core_sf"/>
</dbReference>
<dbReference type="InterPro" id="IPR006311">
    <property type="entry name" value="TAT_signal"/>
</dbReference>
<reference evidence="6 8" key="1">
    <citation type="submission" date="2018-06" db="EMBL/GenBank/DDBJ databases">
        <authorList>
            <consortium name="Pathogen Informatics"/>
            <person name="Doyle S."/>
        </authorList>
    </citation>
    <scope>NUCLEOTIDE SEQUENCE [LARGE SCALE GENOMIC DNA]</scope>
    <source>
        <strain evidence="6 8">NCTC11159</strain>
    </source>
</reference>
<accession>A0A377Q4W3</accession>
<dbReference type="EMBL" id="UGHR01000001">
    <property type="protein sequence ID" value="STQ89798.1"/>
    <property type="molecule type" value="Genomic_DNA"/>
</dbReference>
<dbReference type="InterPro" id="IPR017767">
    <property type="entry name" value="PC-PLC"/>
</dbReference>
<keyword evidence="9" id="KW-1185">Reference proteome</keyword>
<evidence type="ECO:0000256" key="4">
    <source>
        <dbReference type="SAM" id="MobiDB-lite"/>
    </source>
</evidence>
<dbReference type="Pfam" id="PF05506">
    <property type="entry name" value="PLipase_C_C"/>
    <property type="match status" value="2"/>
</dbReference>
<evidence type="ECO:0000313" key="8">
    <source>
        <dbReference type="Proteomes" id="UP000255108"/>
    </source>
</evidence>
<reference evidence="7 9" key="2">
    <citation type="submission" date="2019-03" db="EMBL/GenBank/DDBJ databases">
        <title>Genomic Encyclopedia of Type Strains, Phase IV (KMG-IV): sequencing the most valuable type-strain genomes for metagenomic binning, comparative biology and taxonomic classification.</title>
        <authorList>
            <person name="Goeker M."/>
        </authorList>
    </citation>
    <scope>NUCLEOTIDE SEQUENCE [LARGE SCALE GENOMIC DNA]</scope>
    <source>
        <strain evidence="7 9">DSM 3764</strain>
    </source>
</reference>
<dbReference type="Pfam" id="PF04185">
    <property type="entry name" value="Phosphoesterase"/>
    <property type="match status" value="1"/>
</dbReference>
<dbReference type="OrthoDB" id="980947at2"/>